<name>A0A0A2LGL8_9FLAO</name>
<keyword evidence="1" id="KW-0732">Signal</keyword>
<dbReference type="eggNOG" id="COG2866">
    <property type="taxonomic scope" value="Bacteria"/>
</dbReference>
<keyword evidence="3" id="KW-1185">Reference proteome</keyword>
<evidence type="ECO:0000313" key="3">
    <source>
        <dbReference type="Proteomes" id="UP000030129"/>
    </source>
</evidence>
<evidence type="ECO:0000256" key="1">
    <source>
        <dbReference type="SAM" id="SignalP"/>
    </source>
</evidence>
<dbReference type="Proteomes" id="UP000030129">
    <property type="component" value="Unassembled WGS sequence"/>
</dbReference>
<dbReference type="AlphaFoldDB" id="A0A0A2LGL8"/>
<dbReference type="EMBL" id="JRLV01000021">
    <property type="protein sequence ID" value="KGO79044.1"/>
    <property type="molecule type" value="Genomic_DNA"/>
</dbReference>
<dbReference type="RefSeq" id="WP_035135726.1">
    <property type="nucleotide sequence ID" value="NZ_JRLV01000021.1"/>
</dbReference>
<protein>
    <recommendedName>
        <fullName evidence="4">Peptidase M14 carboxypeptidase A domain-containing protein</fullName>
    </recommendedName>
</protein>
<dbReference type="STRING" id="1406840.Q763_15140"/>
<comment type="caution">
    <text evidence="2">The sequence shown here is derived from an EMBL/GenBank/DDBJ whole genome shotgun (WGS) entry which is preliminary data.</text>
</comment>
<accession>A0A0A2LGL8</accession>
<evidence type="ECO:0000313" key="2">
    <source>
        <dbReference type="EMBL" id="KGO79044.1"/>
    </source>
</evidence>
<feature type="chain" id="PRO_5001990996" description="Peptidase M14 carboxypeptidase A domain-containing protein" evidence="1">
    <location>
        <begin position="17"/>
        <end position="575"/>
    </location>
</feature>
<reference evidence="2 3" key="1">
    <citation type="submission" date="2013-09" db="EMBL/GenBank/DDBJ databases">
        <authorList>
            <person name="Zeng Z."/>
            <person name="Chen C."/>
        </authorList>
    </citation>
    <scope>NUCLEOTIDE SEQUENCE [LARGE SCALE GENOMIC DNA]</scope>
    <source>
        <strain evidence="2 3">F44-8</strain>
    </source>
</reference>
<organism evidence="2 3">
    <name type="scientific">Flavobacterium beibuense F44-8</name>
    <dbReference type="NCBI Taxonomy" id="1406840"/>
    <lineage>
        <taxon>Bacteria</taxon>
        <taxon>Pseudomonadati</taxon>
        <taxon>Bacteroidota</taxon>
        <taxon>Flavobacteriia</taxon>
        <taxon>Flavobacteriales</taxon>
        <taxon>Flavobacteriaceae</taxon>
        <taxon>Flavobacterium</taxon>
    </lineage>
</organism>
<dbReference type="Gene3D" id="3.40.630.10">
    <property type="entry name" value="Zn peptidases"/>
    <property type="match status" value="1"/>
</dbReference>
<dbReference type="SUPFAM" id="SSF53187">
    <property type="entry name" value="Zn-dependent exopeptidases"/>
    <property type="match status" value="1"/>
</dbReference>
<feature type="signal peptide" evidence="1">
    <location>
        <begin position="1"/>
        <end position="16"/>
    </location>
</feature>
<gene>
    <name evidence="2" type="ORF">Q763_15140</name>
</gene>
<sequence>MKKSLLLLLISFQLMAQKNNMYLTPYEKGNGNQTATYTETIAYFKMLDDSFETIQMVPMGLTDSGEPLHIVIFDPEKSFDFNTIHKNRAVLLLNNGIHPGEPDGIDATMMLYRDLATGKLKTPENTVIVNIPVYNIGGALNRNSHTRANQNGPESYGFRGNARNYDLNRDFLKSDTRNSRSFAEIFQKVNPDVFIDNHVSNGADYQYTFTYIATHHQKLGGELGRFFKDEMMATILNDLKKQGTEATPYVNIHDQKPDGGFEQFMDYPRYSTGYASTFNTVGSMPETHMLKDYAPRVKVTYDYMVASIDYIEKNYKKIKKLRTDNLNNYKPGMKYTLFWKLDKTKVTQLEFLGYEGGYRPSEISGQPRLFYDRSKPFTKTIPYYQEYNPVTEVVIPQAYIIPKTWWNAIELLQLNGIKMQPLENDTEIEVESYRIADYKTSKTAYEGHYPHNSTEVTVTTEKVLFHKGDFVINTQQPGVKYLLETLEPQAPDSYFNWNFFDAILQQKEYFSAYVFEDTAARLLNEDATLKAAFEKKKAEDKAFSENGEAQLDWIYRHSVYYEKSHLQYPVYRKVK</sequence>
<proteinExistence type="predicted"/>
<evidence type="ECO:0008006" key="4">
    <source>
        <dbReference type="Google" id="ProtNLM"/>
    </source>
</evidence>